<evidence type="ECO:0000259" key="4">
    <source>
        <dbReference type="PROSITE" id="PS50089"/>
    </source>
</evidence>
<evidence type="ECO:0000256" key="3">
    <source>
        <dbReference type="PROSITE-ProRule" id="PRU00175"/>
    </source>
</evidence>
<dbReference type="Proteomes" id="UP000663845">
    <property type="component" value="Unassembled WGS sequence"/>
</dbReference>
<dbReference type="PROSITE" id="PS50089">
    <property type="entry name" value="ZF_RING_2"/>
    <property type="match status" value="1"/>
</dbReference>
<dbReference type="SUPFAM" id="SSF57850">
    <property type="entry name" value="RING/U-box"/>
    <property type="match status" value="1"/>
</dbReference>
<name>A0A819JZB5_9BILA</name>
<dbReference type="InterPro" id="IPR013083">
    <property type="entry name" value="Znf_RING/FYVE/PHD"/>
</dbReference>
<reference evidence="6" key="1">
    <citation type="submission" date="2021-02" db="EMBL/GenBank/DDBJ databases">
        <authorList>
            <person name="Nowell W R."/>
        </authorList>
    </citation>
    <scope>NUCLEOTIDE SEQUENCE</scope>
</reference>
<evidence type="ECO:0000313" key="6">
    <source>
        <dbReference type="EMBL" id="CAF3937502.1"/>
    </source>
</evidence>
<comment type="caution">
    <text evidence="6">The sequence shown here is derived from an EMBL/GenBank/DDBJ whole genome shotgun (WGS) entry which is preliminary data.</text>
</comment>
<feature type="domain" description="RING-type" evidence="4">
    <location>
        <begin position="18"/>
        <end position="57"/>
    </location>
</feature>
<dbReference type="PANTHER" id="PTHR10131">
    <property type="entry name" value="TNF RECEPTOR ASSOCIATED FACTOR"/>
    <property type="match status" value="1"/>
</dbReference>
<gene>
    <name evidence="5" type="ORF">JYZ213_LOCUS15595</name>
    <name evidence="6" type="ORF">OXD698_LOCUS25937</name>
</gene>
<protein>
    <recommendedName>
        <fullName evidence="4">RING-type domain-containing protein</fullName>
    </recommendedName>
</protein>
<dbReference type="AlphaFoldDB" id="A0A819JZB5"/>
<keyword evidence="1 3" id="KW-0479">Metal-binding</keyword>
<dbReference type="InterPro" id="IPR001841">
    <property type="entry name" value="Znf_RING"/>
</dbReference>
<proteinExistence type="predicted"/>
<sequence>MVGFKTSNRDKFSSNYICPTCSLLLRNPIQLIECGHRQCQSCIDTQHQKIIICPVCKVATSIHEIMIDRAFCRDMQPLSINCLFCEWNGILQHYQEHLDQSHSNSKCQYCNQQFHSLNKLNEHQLSQCQNVTLVV</sequence>
<dbReference type="Proteomes" id="UP000663844">
    <property type="component" value="Unassembled WGS sequence"/>
</dbReference>
<evidence type="ECO:0000313" key="5">
    <source>
        <dbReference type="EMBL" id="CAF0993561.1"/>
    </source>
</evidence>
<keyword evidence="1 3" id="KW-0863">Zinc-finger</keyword>
<dbReference type="GO" id="GO:0043122">
    <property type="term" value="P:regulation of canonical NF-kappaB signal transduction"/>
    <property type="evidence" value="ECO:0007669"/>
    <property type="project" value="TreeGrafter"/>
</dbReference>
<dbReference type="Gene3D" id="3.30.40.10">
    <property type="entry name" value="Zinc/RING finger domain, C3HC4 (zinc finger)"/>
    <property type="match status" value="1"/>
</dbReference>
<evidence type="ECO:0000256" key="2">
    <source>
        <dbReference type="ARBA" id="ARBA00022833"/>
    </source>
</evidence>
<dbReference type="EMBL" id="CAJOAZ010002530">
    <property type="protein sequence ID" value="CAF3937502.1"/>
    <property type="molecule type" value="Genomic_DNA"/>
</dbReference>
<dbReference type="PANTHER" id="PTHR10131:SF148">
    <property type="entry name" value="TNF RECEPTOR-ASSOCIATED FACTOR"/>
    <property type="match status" value="1"/>
</dbReference>
<organism evidence="6 7">
    <name type="scientific">Adineta steineri</name>
    <dbReference type="NCBI Taxonomy" id="433720"/>
    <lineage>
        <taxon>Eukaryota</taxon>
        <taxon>Metazoa</taxon>
        <taxon>Spiralia</taxon>
        <taxon>Gnathifera</taxon>
        <taxon>Rotifera</taxon>
        <taxon>Eurotatoria</taxon>
        <taxon>Bdelloidea</taxon>
        <taxon>Adinetida</taxon>
        <taxon>Adinetidae</taxon>
        <taxon>Adineta</taxon>
    </lineage>
</organism>
<dbReference type="GO" id="GO:0008270">
    <property type="term" value="F:zinc ion binding"/>
    <property type="evidence" value="ECO:0007669"/>
    <property type="project" value="UniProtKB-KW"/>
</dbReference>
<dbReference type="EMBL" id="CAJNOG010000136">
    <property type="protein sequence ID" value="CAF0993561.1"/>
    <property type="molecule type" value="Genomic_DNA"/>
</dbReference>
<evidence type="ECO:0000313" key="7">
    <source>
        <dbReference type="Proteomes" id="UP000663844"/>
    </source>
</evidence>
<accession>A0A819JZB5</accession>
<keyword evidence="2" id="KW-0862">Zinc</keyword>
<evidence type="ECO:0000256" key="1">
    <source>
        <dbReference type="ARBA" id="ARBA00022771"/>
    </source>
</evidence>
<dbReference type="Pfam" id="PF13923">
    <property type="entry name" value="zf-C3HC4_2"/>
    <property type="match status" value="1"/>
</dbReference>